<feature type="transmembrane region" description="Helical" evidence="8">
    <location>
        <begin position="169"/>
        <end position="189"/>
    </location>
</feature>
<dbReference type="HOGENOM" id="CLU_1332062_0_0_1"/>
<dbReference type="GO" id="GO:0005199">
    <property type="term" value="F:structural constituent of cell wall"/>
    <property type="evidence" value="ECO:0007669"/>
    <property type="project" value="InterPro"/>
</dbReference>
<dbReference type="AlphaFoldDB" id="A0A0D0CFQ4"/>
<dbReference type="GO" id="GO:0009277">
    <property type="term" value="C:fungal-type cell wall"/>
    <property type="evidence" value="ECO:0007669"/>
    <property type="project" value="InterPro"/>
</dbReference>
<keyword evidence="7" id="KW-0732">Signal</keyword>
<evidence type="ECO:0000256" key="5">
    <source>
        <dbReference type="ARBA" id="ARBA00023157"/>
    </source>
</evidence>
<evidence type="ECO:0000313" key="9">
    <source>
        <dbReference type="EMBL" id="KIK53788.1"/>
    </source>
</evidence>
<keyword evidence="8" id="KW-0472">Membrane</keyword>
<protein>
    <recommendedName>
        <fullName evidence="7">Hydrophobin</fullName>
    </recommendedName>
</protein>
<keyword evidence="3 7" id="KW-0134">Cell wall</keyword>
<feature type="transmembrane region" description="Helical" evidence="8">
    <location>
        <begin position="126"/>
        <end position="149"/>
    </location>
</feature>
<dbReference type="CDD" id="cd23507">
    <property type="entry name" value="hydrophobin_I"/>
    <property type="match status" value="1"/>
</dbReference>
<evidence type="ECO:0000256" key="7">
    <source>
        <dbReference type="RuleBase" id="RU365009"/>
    </source>
</evidence>
<keyword evidence="8" id="KW-0812">Transmembrane</keyword>
<evidence type="ECO:0000256" key="6">
    <source>
        <dbReference type="ARBA" id="ARBA00093546"/>
    </source>
</evidence>
<comment type="subunit">
    <text evidence="6">Self-assembles to form functional amyloid fibrils called rodlets. Self-assembly into fibrillar rodlets occurs spontaneously at hydrophobic:hydrophilic interfaces and the rodlets further associate laterally to form amphipathic monolayers.</text>
</comment>
<keyword evidence="4 7" id="KW-0964">Secreted</keyword>
<dbReference type="OrthoDB" id="4225815at2759"/>
<comment type="similarity">
    <text evidence="2 7">Belongs to the fungal hydrophobin family.</text>
</comment>
<dbReference type="InterPro" id="IPR001338">
    <property type="entry name" value="Class_I_Hydrophobin"/>
</dbReference>
<reference evidence="9 10" key="1">
    <citation type="submission" date="2014-04" db="EMBL/GenBank/DDBJ databases">
        <title>Evolutionary Origins and Diversification of the Mycorrhizal Mutualists.</title>
        <authorList>
            <consortium name="DOE Joint Genome Institute"/>
            <consortium name="Mycorrhizal Genomics Consortium"/>
            <person name="Kohler A."/>
            <person name="Kuo A."/>
            <person name="Nagy L.G."/>
            <person name="Floudas D."/>
            <person name="Copeland A."/>
            <person name="Barry K.W."/>
            <person name="Cichocki N."/>
            <person name="Veneault-Fourrey C."/>
            <person name="LaButti K."/>
            <person name="Lindquist E.A."/>
            <person name="Lipzen A."/>
            <person name="Lundell T."/>
            <person name="Morin E."/>
            <person name="Murat C."/>
            <person name="Riley R."/>
            <person name="Ohm R."/>
            <person name="Sun H."/>
            <person name="Tunlid A."/>
            <person name="Henrissat B."/>
            <person name="Grigoriev I.V."/>
            <person name="Hibbett D.S."/>
            <person name="Martin F."/>
        </authorList>
    </citation>
    <scope>NUCLEOTIDE SEQUENCE [LARGE SCALE GENOMIC DNA]</scope>
    <source>
        <strain evidence="9 10">FD-317 M1</strain>
    </source>
</reference>
<dbReference type="SMART" id="SM00075">
    <property type="entry name" value="HYDRO"/>
    <property type="match status" value="1"/>
</dbReference>
<dbReference type="EMBL" id="KN834824">
    <property type="protein sequence ID" value="KIK53788.1"/>
    <property type="molecule type" value="Genomic_DNA"/>
</dbReference>
<keyword evidence="8" id="KW-1133">Transmembrane helix</keyword>
<proteinExistence type="inferred from homology"/>
<comment type="subcellular location">
    <subcellularLocation>
        <location evidence="1 7">Secreted</location>
        <location evidence="1 7">Cell wall</location>
    </subcellularLocation>
</comment>
<evidence type="ECO:0000256" key="8">
    <source>
        <dbReference type="SAM" id="Phobius"/>
    </source>
</evidence>
<name>A0A0D0CFQ4_9AGAR</name>
<evidence type="ECO:0000313" key="10">
    <source>
        <dbReference type="Proteomes" id="UP000053593"/>
    </source>
</evidence>
<dbReference type="Proteomes" id="UP000053593">
    <property type="component" value="Unassembled WGS sequence"/>
</dbReference>
<organism evidence="9 10">
    <name type="scientific">Collybiopsis luxurians FD-317 M1</name>
    <dbReference type="NCBI Taxonomy" id="944289"/>
    <lineage>
        <taxon>Eukaryota</taxon>
        <taxon>Fungi</taxon>
        <taxon>Dikarya</taxon>
        <taxon>Basidiomycota</taxon>
        <taxon>Agaricomycotina</taxon>
        <taxon>Agaricomycetes</taxon>
        <taxon>Agaricomycetidae</taxon>
        <taxon>Agaricales</taxon>
        <taxon>Marasmiineae</taxon>
        <taxon>Omphalotaceae</taxon>
        <taxon>Collybiopsis</taxon>
        <taxon>Collybiopsis luxurians</taxon>
    </lineage>
</organism>
<keyword evidence="10" id="KW-1185">Reference proteome</keyword>
<accession>A0A0D0CFQ4</accession>
<keyword evidence="5 7" id="KW-1015">Disulfide bond</keyword>
<evidence type="ECO:0000256" key="4">
    <source>
        <dbReference type="ARBA" id="ARBA00022525"/>
    </source>
</evidence>
<evidence type="ECO:0000256" key="1">
    <source>
        <dbReference type="ARBA" id="ARBA00004191"/>
    </source>
</evidence>
<gene>
    <name evidence="9" type="ORF">GYMLUDRAFT_250112</name>
</gene>
<sequence>MKEKSFIIVIVQVSARPLLYAIGTAPIQTKRYKDPFDDLCKYSSLLTRTTSSCCSSSLSPLISTQLKLAFVSAALATVAVAIPAPGNEPASSCTTGPIQCCNSVVPASDASATKTLGLLGIVLQDLNVLVGLTCDPITVIAIGSASWYILSGGLYRLQPHSTAPVKPSAARTTATICLCFLFTFLYEILIIQQGTLISIGCVPGDL</sequence>
<dbReference type="Pfam" id="PF01185">
    <property type="entry name" value="Hydrophobin"/>
    <property type="match status" value="1"/>
</dbReference>
<evidence type="ECO:0000256" key="3">
    <source>
        <dbReference type="ARBA" id="ARBA00022512"/>
    </source>
</evidence>
<evidence type="ECO:0000256" key="2">
    <source>
        <dbReference type="ARBA" id="ARBA00010446"/>
    </source>
</evidence>